<dbReference type="Pfam" id="PF00501">
    <property type="entry name" value="AMP-binding"/>
    <property type="match status" value="1"/>
</dbReference>
<dbReference type="InterPro" id="IPR020845">
    <property type="entry name" value="AMP-binding_CS"/>
</dbReference>
<sequence>MERCTIGDVIRRGAQLFGDRTALVSDGRRHSYAELDETSTRLADALLTAGAAPGDRVATLLFNDAAHVVVFLAAAKAGLVIVPVNRRLTASEVAAVLVSARPAVLIHDAALEPLARAGTADPTVRLVRVGGDPTQGCSFEMLVGKGFGTPPSVPVSGADIQAIYYTSGTTGAPKGVVRSHQSNMYMAWGYLAMMPVRPDDSVFYAFPLTSAAFYGLTVPAWMQGAKVVMHREFDAARLIRDLCAEQVTHTALAPTMWEMLMAEPAHRDHPPTSLRYALWGGSPIRAGTLARLAEWLPVPAGGVYGLTEATCVTACVGEDLVAAPSSCGRPTAGSMVRVVDPERRPVPAGELGEVEICSLVCADGYYGNPELTAEVFVDGWFRTGDVGCLDADGRLSIVDRVKDLIISGGENIYPGEIENAVTGLPGVQEVCALGVPDEKWGETVCVFIAPRPGAEVTVDAVLDACRERLAGYKRPRYVEFLPTLPKNSMGKFVKASLLDEWRSRLRGAAR</sequence>
<dbReference type="PROSITE" id="PS00455">
    <property type="entry name" value="AMP_BINDING"/>
    <property type="match status" value="1"/>
</dbReference>
<dbReference type="InterPro" id="IPR045851">
    <property type="entry name" value="AMP-bd_C_sf"/>
</dbReference>
<dbReference type="PANTHER" id="PTHR43767">
    <property type="entry name" value="LONG-CHAIN-FATTY-ACID--COA LIGASE"/>
    <property type="match status" value="1"/>
</dbReference>
<accession>A0A848DD92</accession>
<dbReference type="EMBL" id="JAAXKZ010000006">
    <property type="protein sequence ID" value="NMH90560.1"/>
    <property type="molecule type" value="Genomic_DNA"/>
</dbReference>
<dbReference type="PANTHER" id="PTHR43767:SF1">
    <property type="entry name" value="NONRIBOSOMAL PEPTIDE SYNTHASE PES1 (EUROFUNG)-RELATED"/>
    <property type="match status" value="1"/>
</dbReference>
<gene>
    <name evidence="3" type="ORF">HF519_02970</name>
</gene>
<dbReference type="InterPro" id="IPR050237">
    <property type="entry name" value="ATP-dep_AMP-bd_enzyme"/>
</dbReference>
<dbReference type="InterPro" id="IPR025110">
    <property type="entry name" value="AMP-bd_C"/>
</dbReference>
<proteinExistence type="predicted"/>
<dbReference type="InterPro" id="IPR042099">
    <property type="entry name" value="ANL_N_sf"/>
</dbReference>
<name>A0A848DD92_9PSEU</name>
<dbReference type="GO" id="GO:0016878">
    <property type="term" value="F:acid-thiol ligase activity"/>
    <property type="evidence" value="ECO:0007669"/>
    <property type="project" value="UniProtKB-ARBA"/>
</dbReference>
<dbReference type="Pfam" id="PF13193">
    <property type="entry name" value="AMP-binding_C"/>
    <property type="match status" value="1"/>
</dbReference>
<dbReference type="InterPro" id="IPR000873">
    <property type="entry name" value="AMP-dep_synth/lig_dom"/>
</dbReference>
<comment type="caution">
    <text evidence="3">The sequence shown here is derived from an EMBL/GenBank/DDBJ whole genome shotgun (WGS) entry which is preliminary data.</text>
</comment>
<organism evidence="3 4">
    <name type="scientific">Pseudonocardia bannensis</name>
    <dbReference type="NCBI Taxonomy" id="630973"/>
    <lineage>
        <taxon>Bacteria</taxon>
        <taxon>Bacillati</taxon>
        <taxon>Actinomycetota</taxon>
        <taxon>Actinomycetes</taxon>
        <taxon>Pseudonocardiales</taxon>
        <taxon>Pseudonocardiaceae</taxon>
        <taxon>Pseudonocardia</taxon>
    </lineage>
</organism>
<feature type="domain" description="AMP-binding enzyme C-terminal" evidence="2">
    <location>
        <begin position="416"/>
        <end position="491"/>
    </location>
</feature>
<reference evidence="3 4" key="1">
    <citation type="submission" date="2020-04" db="EMBL/GenBank/DDBJ databases">
        <authorList>
            <person name="Klaysubun C."/>
            <person name="Duangmal K."/>
            <person name="Lipun K."/>
        </authorList>
    </citation>
    <scope>NUCLEOTIDE SEQUENCE [LARGE SCALE GENOMIC DNA]</scope>
    <source>
        <strain evidence="3 4">DSM 45300</strain>
    </source>
</reference>
<dbReference type="Gene3D" id="3.30.300.30">
    <property type="match status" value="1"/>
</dbReference>
<feature type="domain" description="AMP-dependent synthetase/ligase" evidence="1">
    <location>
        <begin position="12"/>
        <end position="366"/>
    </location>
</feature>
<evidence type="ECO:0000313" key="3">
    <source>
        <dbReference type="EMBL" id="NMH90560.1"/>
    </source>
</evidence>
<evidence type="ECO:0000259" key="2">
    <source>
        <dbReference type="Pfam" id="PF13193"/>
    </source>
</evidence>
<dbReference type="AlphaFoldDB" id="A0A848DD92"/>
<dbReference type="RefSeq" id="WP_169410060.1">
    <property type="nucleotide sequence ID" value="NZ_JAAXKZ010000006.1"/>
</dbReference>
<dbReference type="Gene3D" id="3.40.50.12780">
    <property type="entry name" value="N-terminal domain of ligase-like"/>
    <property type="match status" value="1"/>
</dbReference>
<dbReference type="SUPFAM" id="SSF56801">
    <property type="entry name" value="Acetyl-CoA synthetase-like"/>
    <property type="match status" value="1"/>
</dbReference>
<evidence type="ECO:0000313" key="4">
    <source>
        <dbReference type="Proteomes" id="UP000586918"/>
    </source>
</evidence>
<evidence type="ECO:0000259" key="1">
    <source>
        <dbReference type="Pfam" id="PF00501"/>
    </source>
</evidence>
<dbReference type="Proteomes" id="UP000586918">
    <property type="component" value="Unassembled WGS sequence"/>
</dbReference>
<keyword evidence="4" id="KW-1185">Reference proteome</keyword>
<protein>
    <submittedName>
        <fullName evidence="3">AMP-binding protein</fullName>
    </submittedName>
</protein>